<dbReference type="Gene3D" id="1.20.272.10">
    <property type="match status" value="1"/>
</dbReference>
<dbReference type="Gene3D" id="1.10.3710.10">
    <property type="entry name" value="DNA polymerase III clamp loader subunits, C-terminal domain"/>
    <property type="match status" value="1"/>
</dbReference>
<evidence type="ECO:0000313" key="6">
    <source>
        <dbReference type="EMBL" id="GHD12125.1"/>
    </source>
</evidence>
<dbReference type="PANTHER" id="PTHR13779:SF7">
    <property type="entry name" value="ATPASE WRNIP1"/>
    <property type="match status" value="1"/>
</dbReference>
<reference evidence="7" key="1">
    <citation type="journal article" date="2019" name="Int. J. Syst. Evol. Microbiol.">
        <title>The Global Catalogue of Microorganisms (GCM) 10K type strain sequencing project: providing services to taxonomists for standard genome sequencing and annotation.</title>
        <authorList>
            <consortium name="The Broad Institute Genomics Platform"/>
            <consortium name="The Broad Institute Genome Sequencing Center for Infectious Disease"/>
            <person name="Wu L."/>
            <person name="Ma J."/>
        </authorList>
    </citation>
    <scope>NUCLEOTIDE SEQUENCE [LARGE SCALE GENOMIC DNA]</scope>
    <source>
        <strain evidence="7">KCTC 19466</strain>
    </source>
</reference>
<dbReference type="Pfam" id="PF16193">
    <property type="entry name" value="AAA_assoc_2"/>
    <property type="match status" value="1"/>
</dbReference>
<dbReference type="SUPFAM" id="SSF52540">
    <property type="entry name" value="P-loop containing nucleoside triphosphate hydrolases"/>
    <property type="match status" value="1"/>
</dbReference>
<dbReference type="PANTHER" id="PTHR13779">
    <property type="entry name" value="WERNER HELICASE-INTERACTING PROTEIN 1 FAMILY MEMBER"/>
    <property type="match status" value="1"/>
</dbReference>
<dbReference type="InterPro" id="IPR032423">
    <property type="entry name" value="AAA_assoc_2"/>
</dbReference>
<keyword evidence="2" id="KW-0547">Nucleotide-binding</keyword>
<dbReference type="SUPFAM" id="SSF48019">
    <property type="entry name" value="post-AAA+ oligomerization domain-like"/>
    <property type="match status" value="1"/>
</dbReference>
<evidence type="ECO:0000256" key="4">
    <source>
        <dbReference type="SAM" id="MobiDB-lite"/>
    </source>
</evidence>
<dbReference type="InterPro" id="IPR008921">
    <property type="entry name" value="DNA_pol3_clamp-load_cplx_C"/>
</dbReference>
<dbReference type="Pfam" id="PF00004">
    <property type="entry name" value="AAA"/>
    <property type="match status" value="1"/>
</dbReference>
<comment type="similarity">
    <text evidence="1">Belongs to the AAA ATPase family. RarA/MGS1/WRNIP1 subfamily.</text>
</comment>
<evidence type="ECO:0000259" key="5">
    <source>
        <dbReference type="SMART" id="SM00382"/>
    </source>
</evidence>
<dbReference type="InterPro" id="IPR021886">
    <property type="entry name" value="MgsA_C"/>
</dbReference>
<dbReference type="Proteomes" id="UP000642819">
    <property type="component" value="Unassembled WGS sequence"/>
</dbReference>
<dbReference type="Gene3D" id="3.40.50.300">
    <property type="entry name" value="P-loop containing nucleotide triphosphate hydrolases"/>
    <property type="match status" value="1"/>
</dbReference>
<sequence>MVSDLFSGLGADDLGNANGDDPFADQHEDDGGRPLPPLAVRMRPRSLEELVGQKHLLGSGSPLHQLAQGAKAGPAGLSSVILWGPPGTGKTTLAHVIARGPGRQFVELSAITAGVKDVRRVMDQALSDRDLRGMTTVLFLDEIHRFNKAQQDALLPGVENGWVVLVAATTENPSFSVVSPLLSRSLLMTLKPLDDADVRDLLERAVHEERGLNDVVELTDEALEHLIKLSGGDARRSLTALEAAAAVALGSALGSAPGRAGADEDPVAEKADGGADAEETVRVTLEDAERAMDVAVQRYDKAGDQHYDVISAFIKSIRGSDVDAALHYLAKMLEAGEDPRFIARRIIISASEDVGMADPTALQTAVAASQAVQMIGMPEGRIILGQAVVHLATAPKSNAAYNGINEAIADVRAGKGRGIPLHLRDAHYKGAQQLGHGKGYQYSHDAPHSIATQQYAPDDLVGRDYYQPTGNGTERGIGERLERLRQIVRGRSK</sequence>
<dbReference type="InterPro" id="IPR027417">
    <property type="entry name" value="P-loop_NTPase"/>
</dbReference>
<dbReference type="Pfam" id="PF12002">
    <property type="entry name" value="MgsA_C"/>
    <property type="match status" value="1"/>
</dbReference>
<dbReference type="InterPro" id="IPR051314">
    <property type="entry name" value="AAA_ATPase_RarA/MGS1/WRNIP1"/>
</dbReference>
<evidence type="ECO:0000313" key="7">
    <source>
        <dbReference type="Proteomes" id="UP000642819"/>
    </source>
</evidence>
<dbReference type="CDD" id="cd18139">
    <property type="entry name" value="HLD_clamp_RarA"/>
    <property type="match status" value="1"/>
</dbReference>
<name>A0ABQ3GLR5_9MICC</name>
<dbReference type="CDD" id="cd00009">
    <property type="entry name" value="AAA"/>
    <property type="match status" value="1"/>
</dbReference>
<gene>
    <name evidence="6" type="ORF">GCM10008096_27250</name>
</gene>
<feature type="region of interest" description="Disordered" evidence="4">
    <location>
        <begin position="256"/>
        <end position="278"/>
    </location>
</feature>
<keyword evidence="7" id="KW-1185">Reference proteome</keyword>
<proteinExistence type="inferred from homology"/>
<feature type="region of interest" description="Disordered" evidence="4">
    <location>
        <begin position="11"/>
        <end position="37"/>
    </location>
</feature>
<comment type="caution">
    <text evidence="6">The sequence shown here is derived from an EMBL/GenBank/DDBJ whole genome shotgun (WGS) entry which is preliminary data.</text>
</comment>
<protein>
    <submittedName>
        <fullName evidence="6">ATPase AAA</fullName>
    </submittedName>
</protein>
<evidence type="ECO:0000256" key="2">
    <source>
        <dbReference type="ARBA" id="ARBA00022741"/>
    </source>
</evidence>
<accession>A0ABQ3GLR5</accession>
<evidence type="ECO:0000256" key="1">
    <source>
        <dbReference type="ARBA" id="ARBA00008959"/>
    </source>
</evidence>
<dbReference type="InterPro" id="IPR003959">
    <property type="entry name" value="ATPase_AAA_core"/>
</dbReference>
<evidence type="ECO:0000256" key="3">
    <source>
        <dbReference type="ARBA" id="ARBA00022840"/>
    </source>
</evidence>
<feature type="domain" description="AAA+ ATPase" evidence="5">
    <location>
        <begin position="76"/>
        <end position="212"/>
    </location>
</feature>
<feature type="compositionally biased region" description="Low complexity" evidence="4">
    <location>
        <begin position="11"/>
        <end position="21"/>
    </location>
</feature>
<dbReference type="InterPro" id="IPR003593">
    <property type="entry name" value="AAA+_ATPase"/>
</dbReference>
<dbReference type="Gene3D" id="1.10.8.60">
    <property type="match status" value="1"/>
</dbReference>
<keyword evidence="3" id="KW-0067">ATP-binding</keyword>
<feature type="compositionally biased region" description="Basic and acidic residues" evidence="4">
    <location>
        <begin position="267"/>
        <end position="278"/>
    </location>
</feature>
<dbReference type="SMART" id="SM00382">
    <property type="entry name" value="AAA"/>
    <property type="match status" value="1"/>
</dbReference>
<organism evidence="6 7">
    <name type="scientific">Zhihengliuella salsuginis</name>
    <dbReference type="NCBI Taxonomy" id="578222"/>
    <lineage>
        <taxon>Bacteria</taxon>
        <taxon>Bacillati</taxon>
        <taxon>Actinomycetota</taxon>
        <taxon>Actinomycetes</taxon>
        <taxon>Micrococcales</taxon>
        <taxon>Micrococcaceae</taxon>
        <taxon>Zhihengliuella</taxon>
    </lineage>
</organism>
<dbReference type="EMBL" id="BMXK01000012">
    <property type="protein sequence ID" value="GHD12125.1"/>
    <property type="molecule type" value="Genomic_DNA"/>
</dbReference>